<comment type="similarity">
    <text evidence="1">Belongs to the DEAD box helicase family. DDX4/VASA subfamily.</text>
</comment>
<feature type="compositionally biased region" description="Gly residues" evidence="11">
    <location>
        <begin position="550"/>
        <end position="564"/>
    </location>
</feature>
<name>A0AAT9FG49_9ANNE</name>
<dbReference type="PROSITE" id="PS51194">
    <property type="entry name" value="HELICASE_CTER"/>
    <property type="match status" value="1"/>
</dbReference>
<feature type="domain" description="Helicase C-terminal" evidence="14">
    <location>
        <begin position="365"/>
        <end position="510"/>
    </location>
</feature>
<reference evidence="16" key="1">
    <citation type="submission" date="2024-06" db="EMBL/GenBank/DDBJ databases">
        <title>Accumulation of soxC-expressing cells facilitated by MMPreg in the blastema formation in annelid Enchytraeus japonensis.</title>
        <authorList>
            <person name="Yamaguchi S."/>
            <person name="Fujita T."/>
        </authorList>
    </citation>
    <scope>NUCLEOTIDE SEQUENCE</scope>
</reference>
<gene>
    <name evidence="16" type="primary">Ej-vasa1</name>
</gene>
<dbReference type="GO" id="GO:0005524">
    <property type="term" value="F:ATP binding"/>
    <property type="evidence" value="ECO:0007669"/>
    <property type="project" value="UniProtKB-KW"/>
</dbReference>
<dbReference type="PROSITE" id="PS51195">
    <property type="entry name" value="Q_MOTIF"/>
    <property type="match status" value="1"/>
</dbReference>
<dbReference type="SUPFAM" id="SSF57756">
    <property type="entry name" value="Retrovirus zinc finger-like domains"/>
    <property type="match status" value="1"/>
</dbReference>
<evidence type="ECO:0000256" key="4">
    <source>
        <dbReference type="ARBA" id="ARBA00022801"/>
    </source>
</evidence>
<evidence type="ECO:0000259" key="13">
    <source>
        <dbReference type="PROSITE" id="PS51192"/>
    </source>
</evidence>
<keyword evidence="8" id="KW-0862">Zinc</keyword>
<keyword evidence="6 10" id="KW-0067">ATP-binding</keyword>
<evidence type="ECO:0000256" key="3">
    <source>
        <dbReference type="ARBA" id="ARBA00022741"/>
    </source>
</evidence>
<sequence>MSRDCPQGGGGGRGGGGSNACFKCGEEGHMSRDCPNSAGGGNSEGRKGGCFKCGEDGHMARDCPNAANMPVDPDKKPAVSYIPPPPPEDEEHIFQTMQKGINFDKYDKISVEVSGNNKPSHGIASFEEADLEECFKENVRKANYDKPTPIQKWAIPIILAQRDLMACAQTGSGKTAAFLLPVLSQMLRNGIEGSSFTEVQEPQAIIVGPTRELVSQIHTEARKFSYNTIVRPVVVYGGVQTFHQLSDIAKGAHMVVGTPGRLLDFIGRGKIGLKKVKFLILDEADRMLDLGFKDDIRKLMNELGMPPKNERQTLMFSATFPEEVQMLAKELLNDYLFITVGRVGSANTDIEQFVYNVAQFDKRQKLIDLLNQCPNERVLVFVEQKRNADFLASFLSQSELPTTSIHGDREQREREIALGDFKSGRKPILVATSVAARGLDIPGVMHVVNYDMPKEIDEYVHRIGRTGRCGNTGKATTFFNPDNDSSLARALAKILTDAQQELPSWLEDLAQGSYGSGGFTGTGGSSDIRGGSSRFNDGGFEGHDDMSTMGGSGGGGGGGDDAWD</sequence>
<evidence type="ECO:0000313" key="16">
    <source>
        <dbReference type="EMBL" id="BDR61265.1"/>
    </source>
</evidence>
<dbReference type="CDD" id="cd18787">
    <property type="entry name" value="SF2_C_DEAD"/>
    <property type="match status" value="1"/>
</dbReference>
<evidence type="ECO:0000259" key="15">
    <source>
        <dbReference type="PROSITE" id="PS51195"/>
    </source>
</evidence>
<dbReference type="SMART" id="SM00487">
    <property type="entry name" value="DEXDc"/>
    <property type="match status" value="1"/>
</dbReference>
<dbReference type="InterPro" id="IPR014014">
    <property type="entry name" value="RNA_helicase_DEAD_Q_motif"/>
</dbReference>
<feature type="domain" description="CCHC-type" evidence="12">
    <location>
        <begin position="50"/>
        <end position="65"/>
    </location>
</feature>
<evidence type="ECO:0000259" key="14">
    <source>
        <dbReference type="PROSITE" id="PS51194"/>
    </source>
</evidence>
<dbReference type="PANTHER" id="PTHR47958">
    <property type="entry name" value="ATP-DEPENDENT RNA HELICASE DBP3"/>
    <property type="match status" value="1"/>
</dbReference>
<dbReference type="InterPro" id="IPR036875">
    <property type="entry name" value="Znf_CCHC_sf"/>
</dbReference>
<dbReference type="PROSITE" id="PS51192">
    <property type="entry name" value="HELICASE_ATP_BIND_1"/>
    <property type="match status" value="1"/>
</dbReference>
<dbReference type="Gene3D" id="4.10.60.10">
    <property type="entry name" value="Zinc finger, CCHC-type"/>
    <property type="match status" value="2"/>
</dbReference>
<dbReference type="FunFam" id="3.40.50.300:FF:000008">
    <property type="entry name" value="ATP-dependent RNA helicase RhlB"/>
    <property type="match status" value="1"/>
</dbReference>
<dbReference type="InterPro" id="IPR014001">
    <property type="entry name" value="Helicase_ATP-bd"/>
</dbReference>
<dbReference type="InterPro" id="IPR011545">
    <property type="entry name" value="DEAD/DEAH_box_helicase_dom"/>
</dbReference>
<dbReference type="CDD" id="cd18052">
    <property type="entry name" value="DEADc_DDX4"/>
    <property type="match status" value="1"/>
</dbReference>
<dbReference type="InterPro" id="IPR001650">
    <property type="entry name" value="Helicase_C-like"/>
</dbReference>
<dbReference type="InterPro" id="IPR027417">
    <property type="entry name" value="P-loop_NTPase"/>
</dbReference>
<keyword evidence="8" id="KW-0863">Zinc-finger</keyword>
<evidence type="ECO:0000259" key="12">
    <source>
        <dbReference type="PROSITE" id="PS50158"/>
    </source>
</evidence>
<accession>A0AAT9FG49</accession>
<feature type="domain" description="CCHC-type" evidence="12">
    <location>
        <begin position="21"/>
        <end position="36"/>
    </location>
</feature>
<feature type="domain" description="DEAD-box RNA helicase Q" evidence="15">
    <location>
        <begin position="124"/>
        <end position="152"/>
    </location>
</feature>
<dbReference type="InterPro" id="IPR000629">
    <property type="entry name" value="RNA-helicase_DEAD-box_CS"/>
</dbReference>
<dbReference type="Pfam" id="PF00271">
    <property type="entry name" value="Helicase_C"/>
    <property type="match status" value="1"/>
</dbReference>
<evidence type="ECO:0000256" key="7">
    <source>
        <dbReference type="ARBA" id="ARBA00047984"/>
    </source>
</evidence>
<organism evidence="16">
    <name type="scientific">Enchytraeus japonensis</name>
    <dbReference type="NCBI Taxonomy" id="228735"/>
    <lineage>
        <taxon>Eukaryota</taxon>
        <taxon>Metazoa</taxon>
        <taxon>Spiralia</taxon>
        <taxon>Lophotrochozoa</taxon>
        <taxon>Annelida</taxon>
        <taxon>Clitellata</taxon>
        <taxon>Oligochaeta</taxon>
        <taxon>Enchytraeida</taxon>
        <taxon>Enchytraeidae</taxon>
        <taxon>Enchytraeus</taxon>
    </lineage>
</organism>
<dbReference type="FunFam" id="3.40.50.300:FF:000397">
    <property type="entry name" value="Probable ATP-dependent RNA helicase DDX4"/>
    <property type="match status" value="1"/>
</dbReference>
<evidence type="ECO:0000256" key="1">
    <source>
        <dbReference type="ARBA" id="ARBA00010132"/>
    </source>
</evidence>
<dbReference type="PROSITE" id="PS00039">
    <property type="entry name" value="DEAD_ATP_HELICASE"/>
    <property type="match status" value="1"/>
</dbReference>
<evidence type="ECO:0000256" key="11">
    <source>
        <dbReference type="SAM" id="MobiDB-lite"/>
    </source>
</evidence>
<protein>
    <recommendedName>
        <fullName evidence="2">RNA helicase</fullName>
        <ecNumber evidence="2">3.6.4.13</ecNumber>
    </recommendedName>
</protein>
<keyword evidence="4 10" id="KW-0378">Hydrolase</keyword>
<dbReference type="GO" id="GO:0003724">
    <property type="term" value="F:RNA helicase activity"/>
    <property type="evidence" value="ECO:0007669"/>
    <property type="project" value="UniProtKB-EC"/>
</dbReference>
<keyword evidence="3 10" id="KW-0547">Nucleotide-binding</keyword>
<dbReference type="AlphaFoldDB" id="A0AAT9FG49"/>
<evidence type="ECO:0000256" key="9">
    <source>
        <dbReference type="PROSITE-ProRule" id="PRU00552"/>
    </source>
</evidence>
<feature type="region of interest" description="Disordered" evidence="11">
    <location>
        <begin position="517"/>
        <end position="564"/>
    </location>
</feature>
<feature type="domain" description="Helicase ATP-binding" evidence="13">
    <location>
        <begin position="155"/>
        <end position="338"/>
    </location>
</feature>
<comment type="catalytic activity">
    <reaction evidence="7">
        <text>ATP + H2O = ADP + phosphate + H(+)</text>
        <dbReference type="Rhea" id="RHEA:13065"/>
        <dbReference type="ChEBI" id="CHEBI:15377"/>
        <dbReference type="ChEBI" id="CHEBI:15378"/>
        <dbReference type="ChEBI" id="CHEBI:30616"/>
        <dbReference type="ChEBI" id="CHEBI:43474"/>
        <dbReference type="ChEBI" id="CHEBI:456216"/>
        <dbReference type="EC" id="3.6.4.13"/>
    </reaction>
</comment>
<dbReference type="Pfam" id="PF00098">
    <property type="entry name" value="zf-CCHC"/>
    <property type="match status" value="2"/>
</dbReference>
<evidence type="ECO:0000256" key="10">
    <source>
        <dbReference type="RuleBase" id="RU000492"/>
    </source>
</evidence>
<dbReference type="GO" id="GO:0016787">
    <property type="term" value="F:hydrolase activity"/>
    <property type="evidence" value="ECO:0007669"/>
    <property type="project" value="UniProtKB-KW"/>
</dbReference>
<feature type="short sequence motif" description="Q motif" evidence="9">
    <location>
        <begin position="124"/>
        <end position="152"/>
    </location>
</feature>
<feature type="compositionally biased region" description="Low complexity" evidence="11">
    <location>
        <begin position="525"/>
        <end position="534"/>
    </location>
</feature>
<keyword evidence="8" id="KW-0479">Metal-binding</keyword>
<evidence type="ECO:0000256" key="2">
    <source>
        <dbReference type="ARBA" id="ARBA00012552"/>
    </source>
</evidence>
<dbReference type="SMART" id="SM00490">
    <property type="entry name" value="HELICc"/>
    <property type="match status" value="1"/>
</dbReference>
<dbReference type="GO" id="GO:0008270">
    <property type="term" value="F:zinc ion binding"/>
    <property type="evidence" value="ECO:0007669"/>
    <property type="project" value="UniProtKB-KW"/>
</dbReference>
<dbReference type="SMART" id="SM00343">
    <property type="entry name" value="ZnF_C2HC"/>
    <property type="match status" value="2"/>
</dbReference>
<proteinExistence type="evidence at transcript level"/>
<dbReference type="SUPFAM" id="SSF52540">
    <property type="entry name" value="P-loop containing nucleoside triphosphate hydrolases"/>
    <property type="match status" value="1"/>
</dbReference>
<dbReference type="InterPro" id="IPR001878">
    <property type="entry name" value="Znf_CCHC"/>
</dbReference>
<dbReference type="EC" id="3.6.4.13" evidence="2"/>
<keyword evidence="5 10" id="KW-0347">Helicase</keyword>
<dbReference type="Pfam" id="PF00270">
    <property type="entry name" value="DEAD"/>
    <property type="match status" value="1"/>
</dbReference>
<dbReference type="Gene3D" id="3.40.50.300">
    <property type="entry name" value="P-loop containing nucleotide triphosphate hydrolases"/>
    <property type="match status" value="2"/>
</dbReference>
<dbReference type="PROSITE" id="PS50158">
    <property type="entry name" value="ZF_CCHC"/>
    <property type="match status" value="2"/>
</dbReference>
<dbReference type="GO" id="GO:0003676">
    <property type="term" value="F:nucleic acid binding"/>
    <property type="evidence" value="ECO:0007669"/>
    <property type="project" value="InterPro"/>
</dbReference>
<evidence type="ECO:0000256" key="8">
    <source>
        <dbReference type="PROSITE-ProRule" id="PRU00047"/>
    </source>
</evidence>
<evidence type="ECO:0000256" key="6">
    <source>
        <dbReference type="ARBA" id="ARBA00022840"/>
    </source>
</evidence>
<dbReference type="EMBL" id="LC727638">
    <property type="protein sequence ID" value="BDR61265.1"/>
    <property type="molecule type" value="mRNA"/>
</dbReference>
<evidence type="ECO:0000256" key="5">
    <source>
        <dbReference type="ARBA" id="ARBA00022806"/>
    </source>
</evidence>